<dbReference type="PANTHER" id="PTHR36837">
    <property type="entry name" value="POLY(3-HYDROXYALKANOATE) POLYMERASE SUBUNIT PHAC"/>
    <property type="match status" value="1"/>
</dbReference>
<evidence type="ECO:0000259" key="6">
    <source>
        <dbReference type="Pfam" id="PF07167"/>
    </source>
</evidence>
<dbReference type="InterPro" id="IPR051321">
    <property type="entry name" value="PHA/PHB_synthase"/>
</dbReference>
<sequence>METQDTLATYWSIQTPFVTSIAIEQLRLWTTTSSWFKECDTSHWFEVDQTKLEQLQNDYQAECVSLGNQLLNLQPFNFTDRRFNSENWNTPLFGSVAAFYLLNSKFMLSLVDLLNIADKKAAERMKFLVEQTISAAAPSNFFYTNPDALEKAMQTNGGSLVSGLMNLQQDMLEGKLRQCDKDDFEVGVNLAITAGEVVFQNEFFQLIQYAPKTRTQYEIPILIVPPAINKFYILDLQPHNSFIKHLVEQGHRVFLMSWRNPDNSMASKTWEDYLQEGVITAIRVTRAISGVHDLNLLGFCIGGTLLSCALSVLIGRGDSQPNSLTLFTCFLDYEDTGPINVYVDEALVDFQENTIGGKNGTVGIFRGEDMCNTFSILRPDELWWNYTTSKYLKGEKPRTFDILYWNNDSTNMPGPMYCWYLRHTYLQNDLKSGELKCKGIPVDFTVINTPTYLYGSEKDHIVPWKSAYASTKLLSGPIRFVLGASGHVAGVINPPADNKRNYWTNDKLTKNPDDWLKKAERHEGSWWPDWFAWINQRAGKKTAASKVLGSPEYPTIEPAPGSYVKS</sequence>
<dbReference type="EMBL" id="CP067393">
    <property type="protein sequence ID" value="QQP85149.1"/>
    <property type="molecule type" value="Genomic_DNA"/>
</dbReference>
<reference evidence="7 8" key="1">
    <citation type="submission" date="2021-01" db="EMBL/GenBank/DDBJ databases">
        <title>Entomomonas sp. F2A isolated from a house cricket (Acheta domesticus).</title>
        <authorList>
            <person name="Spergser J."/>
            <person name="Busse H.-J."/>
        </authorList>
    </citation>
    <scope>NUCLEOTIDE SEQUENCE [LARGE SCALE GENOMIC DNA]</scope>
    <source>
        <strain evidence="7 8">F2A</strain>
    </source>
</reference>
<protein>
    <submittedName>
        <fullName evidence="7">Class I poly(R)-hydroxyalkanoic acid synthase</fullName>
    </submittedName>
</protein>
<dbReference type="RefSeq" id="WP_201091393.1">
    <property type="nucleotide sequence ID" value="NZ_CP067393.1"/>
</dbReference>
<evidence type="ECO:0000256" key="2">
    <source>
        <dbReference type="ARBA" id="ARBA00022490"/>
    </source>
</evidence>
<gene>
    <name evidence="7" type="primary">phaC</name>
    <name evidence="7" type="ORF">JHT90_12270</name>
</gene>
<accession>A0A974NEQ5</accession>
<dbReference type="GO" id="GO:0005737">
    <property type="term" value="C:cytoplasm"/>
    <property type="evidence" value="ECO:0007669"/>
    <property type="project" value="UniProtKB-SubCell"/>
</dbReference>
<dbReference type="SUPFAM" id="SSF53474">
    <property type="entry name" value="alpha/beta-Hydrolases"/>
    <property type="match status" value="1"/>
</dbReference>
<evidence type="ECO:0000256" key="5">
    <source>
        <dbReference type="SAM" id="MobiDB-lite"/>
    </source>
</evidence>
<evidence type="ECO:0000256" key="1">
    <source>
        <dbReference type="ARBA" id="ARBA00004496"/>
    </source>
</evidence>
<keyword evidence="8" id="KW-1185">Reference proteome</keyword>
<dbReference type="InterPro" id="IPR010963">
    <property type="entry name" value="PHA_synth_I"/>
</dbReference>
<evidence type="ECO:0000313" key="8">
    <source>
        <dbReference type="Proteomes" id="UP000595278"/>
    </source>
</evidence>
<comment type="subcellular location">
    <subcellularLocation>
        <location evidence="1">Cytoplasm</location>
    </subcellularLocation>
</comment>
<feature type="region of interest" description="Disordered" evidence="5">
    <location>
        <begin position="545"/>
        <end position="566"/>
    </location>
</feature>
<name>A0A974NEQ5_9GAMM</name>
<evidence type="ECO:0000313" key="7">
    <source>
        <dbReference type="EMBL" id="QQP85149.1"/>
    </source>
</evidence>
<dbReference type="KEGG" id="eaz:JHT90_12270"/>
<proteinExistence type="predicted"/>
<dbReference type="InterPro" id="IPR010941">
    <property type="entry name" value="PhaC_N"/>
</dbReference>
<dbReference type="NCBIfam" id="TIGR01838">
    <property type="entry name" value="PHA_synth_I"/>
    <property type="match status" value="1"/>
</dbReference>
<dbReference type="Proteomes" id="UP000595278">
    <property type="component" value="Chromosome"/>
</dbReference>
<dbReference type="PANTHER" id="PTHR36837:SF5">
    <property type="entry name" value="POLY-3-HYDROXYBUTYRATE SYNTHASE"/>
    <property type="match status" value="1"/>
</dbReference>
<organism evidence="7 8">
    <name type="scientific">Entomomonas asaccharolytica</name>
    <dbReference type="NCBI Taxonomy" id="2785331"/>
    <lineage>
        <taxon>Bacteria</taxon>
        <taxon>Pseudomonadati</taxon>
        <taxon>Pseudomonadota</taxon>
        <taxon>Gammaproteobacteria</taxon>
        <taxon>Pseudomonadales</taxon>
        <taxon>Pseudomonadaceae</taxon>
        <taxon>Entomomonas</taxon>
    </lineage>
</organism>
<dbReference type="InterPro" id="IPR029058">
    <property type="entry name" value="AB_hydrolase_fold"/>
</dbReference>
<dbReference type="GO" id="GO:0016746">
    <property type="term" value="F:acyltransferase activity"/>
    <property type="evidence" value="ECO:0007669"/>
    <property type="project" value="UniProtKB-KW"/>
</dbReference>
<dbReference type="GO" id="GO:0042619">
    <property type="term" value="P:poly-hydroxybutyrate biosynthetic process"/>
    <property type="evidence" value="ECO:0007669"/>
    <property type="project" value="InterPro"/>
</dbReference>
<evidence type="ECO:0000256" key="3">
    <source>
        <dbReference type="ARBA" id="ARBA00022679"/>
    </source>
</evidence>
<feature type="domain" description="Poly-beta-hydroxybutyrate polymerase N-terminal" evidence="6">
    <location>
        <begin position="80"/>
        <end position="245"/>
    </location>
</feature>
<dbReference type="Pfam" id="PF07167">
    <property type="entry name" value="PhaC_N"/>
    <property type="match status" value="1"/>
</dbReference>
<keyword evidence="3" id="KW-0808">Transferase</keyword>
<dbReference type="Gene3D" id="3.40.50.1820">
    <property type="entry name" value="alpha/beta hydrolase"/>
    <property type="match status" value="1"/>
</dbReference>
<evidence type="ECO:0000256" key="4">
    <source>
        <dbReference type="ARBA" id="ARBA00023315"/>
    </source>
</evidence>
<keyword evidence="4" id="KW-0012">Acyltransferase</keyword>
<keyword evidence="2" id="KW-0963">Cytoplasm</keyword>
<dbReference type="AlphaFoldDB" id="A0A974NEQ5"/>